<protein>
    <recommendedName>
        <fullName evidence="1">Heterokaryon incompatibility domain-containing protein</fullName>
    </recommendedName>
</protein>
<dbReference type="Proteomes" id="UP001309876">
    <property type="component" value="Unassembled WGS sequence"/>
</dbReference>
<dbReference type="PANTHER" id="PTHR33112">
    <property type="entry name" value="DOMAIN PROTEIN, PUTATIVE-RELATED"/>
    <property type="match status" value="1"/>
</dbReference>
<reference evidence="2 3" key="1">
    <citation type="submission" date="2023-08" db="EMBL/GenBank/DDBJ databases">
        <title>Black Yeasts Isolated from many extreme environments.</title>
        <authorList>
            <person name="Coleine C."/>
            <person name="Stajich J.E."/>
            <person name="Selbmann L."/>
        </authorList>
    </citation>
    <scope>NUCLEOTIDE SEQUENCE [LARGE SCALE GENOMIC DNA]</scope>
    <source>
        <strain evidence="2 3">CCFEE 5910</strain>
    </source>
</reference>
<keyword evidence="3" id="KW-1185">Reference proteome</keyword>
<feature type="domain" description="Heterokaryon incompatibility" evidence="1">
    <location>
        <begin position="88"/>
        <end position="239"/>
    </location>
</feature>
<proteinExistence type="predicted"/>
<name>A0AAN7SZ21_9EURO</name>
<dbReference type="EMBL" id="JAVRRJ010000004">
    <property type="protein sequence ID" value="KAK5085583.1"/>
    <property type="molecule type" value="Genomic_DNA"/>
</dbReference>
<dbReference type="InterPro" id="IPR010730">
    <property type="entry name" value="HET"/>
</dbReference>
<gene>
    <name evidence="2" type="ORF">LTR05_004870</name>
</gene>
<comment type="caution">
    <text evidence="2">The sequence shown here is derived from an EMBL/GenBank/DDBJ whole genome shotgun (WGS) entry which is preliminary data.</text>
</comment>
<dbReference type="AlphaFoldDB" id="A0AAN7SZ21"/>
<evidence type="ECO:0000259" key="1">
    <source>
        <dbReference type="Pfam" id="PF06985"/>
    </source>
</evidence>
<evidence type="ECO:0000313" key="3">
    <source>
        <dbReference type="Proteomes" id="UP001309876"/>
    </source>
</evidence>
<evidence type="ECO:0000313" key="2">
    <source>
        <dbReference type="EMBL" id="KAK5085583.1"/>
    </source>
</evidence>
<organism evidence="2 3">
    <name type="scientific">Lithohypha guttulata</name>
    <dbReference type="NCBI Taxonomy" id="1690604"/>
    <lineage>
        <taxon>Eukaryota</taxon>
        <taxon>Fungi</taxon>
        <taxon>Dikarya</taxon>
        <taxon>Ascomycota</taxon>
        <taxon>Pezizomycotina</taxon>
        <taxon>Eurotiomycetes</taxon>
        <taxon>Chaetothyriomycetidae</taxon>
        <taxon>Chaetothyriales</taxon>
        <taxon>Trichomeriaceae</taxon>
        <taxon>Lithohypha</taxon>
    </lineage>
</organism>
<dbReference type="PANTHER" id="PTHR33112:SF8">
    <property type="entry name" value="HETEROKARYON INCOMPATIBILITY DOMAIN-CONTAINING PROTEIN"/>
    <property type="match status" value="1"/>
</dbReference>
<accession>A0AAN7SZ21</accession>
<dbReference type="Pfam" id="PF06985">
    <property type="entry name" value="HET"/>
    <property type="match status" value="1"/>
</dbReference>
<sequence>MLLSALEVPETAPLEAQYGAQLAWSTGSRATIALAQEWLRSCLLSHVACVDQKKTTAFTRKLPSRLIKLGSDEPYIVNTSDLAYDTAYLTLSHMWGDAQFLMLLSANIDQLRVAIPSEGLSQTHRDALSITRSLGYDYIWIDSLCIIQDSSSDWRSQAALMASVYGNSSCTIAAASGTGEGCFIIRNPLMQRACRLTEGISTQDSGVYAHPYHSSRWGDYSNRYYINNPILKRAWIQQERILSPRILYFGSEELHWECCSLQASESWPGGQPNPEHGHDYVYPLKAAFATQLKPYRDWDFDDYHAFIYELWHYGIFEAYTRAELTYEKDRLVALAGIAEVIQHKTGMTYAAGLWRELMPAELLWMNGEAPKPGQTHLTDMPWQAPSWSWTSSTGYKRHDVGAFWKVLRTDDMIYVSRILACVVNPLVNEDQVLGEVVGGTITVTGFLVRLPRTGVIDDRGARGHVRFDIDVSKFDELFHLCLLRFRDGEGRAANEGLILTRMEGQGQSAEGEEYYVRVGVFVGSYLLESGCVFDGLEEVCVNIH</sequence>